<evidence type="ECO:0000259" key="5">
    <source>
        <dbReference type="Pfam" id="PF03723"/>
    </source>
</evidence>
<dbReference type="PROSITE" id="PS00210">
    <property type="entry name" value="HEMOCYANIN_2"/>
    <property type="match status" value="1"/>
</dbReference>
<feature type="domain" description="Hemocyanin N-terminal" evidence="4">
    <location>
        <begin position="32"/>
        <end position="155"/>
    </location>
</feature>
<feature type="chain" id="PRO_5026822095" evidence="2">
    <location>
        <begin position="21"/>
        <end position="700"/>
    </location>
</feature>
<evidence type="ECO:0000313" key="7">
    <source>
        <dbReference type="RefSeq" id="XP_030369694.1"/>
    </source>
</evidence>
<dbReference type="InterPro" id="IPR005203">
    <property type="entry name" value="Hemocyanin_C"/>
</dbReference>
<proteinExistence type="predicted"/>
<dbReference type="CTD" id="45326"/>
<protein>
    <submittedName>
        <fullName evidence="7">Larval serum protein 2</fullName>
    </submittedName>
</protein>
<dbReference type="Gene3D" id="2.60.40.1520">
    <property type="entry name" value="Hemocyanin, C-terminal domain"/>
    <property type="match status" value="1"/>
</dbReference>
<dbReference type="InterPro" id="IPR036697">
    <property type="entry name" value="Hemocyanin_N_sf"/>
</dbReference>
<dbReference type="GO" id="GO:0045735">
    <property type="term" value="F:nutrient reservoir activity"/>
    <property type="evidence" value="ECO:0007669"/>
    <property type="project" value="UniProtKB-KW"/>
</dbReference>
<feature type="signal peptide" evidence="2">
    <location>
        <begin position="1"/>
        <end position="20"/>
    </location>
</feature>
<evidence type="ECO:0000256" key="1">
    <source>
        <dbReference type="ARBA" id="ARBA00022761"/>
    </source>
</evidence>
<dbReference type="InterPro" id="IPR037020">
    <property type="entry name" value="Hemocyanin_C_sf"/>
</dbReference>
<accession>A0A6J2T114</accession>
<gene>
    <name evidence="7" type="primary">LOC115620550</name>
</gene>
<dbReference type="RefSeq" id="XP_030369694.1">
    <property type="nucleotide sequence ID" value="XM_030513834.1"/>
</dbReference>
<dbReference type="SUPFAM" id="SSF81296">
    <property type="entry name" value="E set domains"/>
    <property type="match status" value="1"/>
</dbReference>
<dbReference type="GO" id="GO:0005615">
    <property type="term" value="C:extracellular space"/>
    <property type="evidence" value="ECO:0007669"/>
    <property type="project" value="UniProtKB-ARBA"/>
</dbReference>
<dbReference type="SUPFAM" id="SSF48050">
    <property type="entry name" value="Hemocyanin, N-terminal domain"/>
    <property type="match status" value="1"/>
</dbReference>
<dbReference type="GeneID" id="115620550"/>
<dbReference type="AlphaFoldDB" id="A0A6J2T114"/>
<dbReference type="PRINTS" id="PR00187">
    <property type="entry name" value="HAEMOCYANIN"/>
</dbReference>
<dbReference type="InterPro" id="IPR008922">
    <property type="entry name" value="Di-copper_centre_dom_sf"/>
</dbReference>
<dbReference type="Pfam" id="PF00372">
    <property type="entry name" value="Hemocyanin_M"/>
    <property type="match status" value="1"/>
</dbReference>
<feature type="domain" description="Hemocyanin middle" evidence="3">
    <location>
        <begin position="160"/>
        <end position="419"/>
    </location>
</feature>
<evidence type="ECO:0000259" key="4">
    <source>
        <dbReference type="Pfam" id="PF03722"/>
    </source>
</evidence>
<reference evidence="7" key="1">
    <citation type="submission" date="2025-08" db="UniProtKB">
        <authorList>
            <consortium name="RefSeq"/>
        </authorList>
    </citation>
    <scope>IDENTIFICATION</scope>
    <source>
        <strain evidence="7">11010-0011.00</strain>
        <tissue evidence="7">Whole body</tissue>
    </source>
</reference>
<name>A0A6J2T114_DROLE</name>
<dbReference type="InterPro" id="IPR000896">
    <property type="entry name" value="Hemocyanin/hexamerin_mid_dom"/>
</dbReference>
<dbReference type="SUPFAM" id="SSF48056">
    <property type="entry name" value="Di-copper centre-containing domain"/>
    <property type="match status" value="1"/>
</dbReference>
<evidence type="ECO:0000313" key="6">
    <source>
        <dbReference type="Proteomes" id="UP000504634"/>
    </source>
</evidence>
<dbReference type="OrthoDB" id="6371642at2759"/>
<evidence type="ECO:0000259" key="3">
    <source>
        <dbReference type="Pfam" id="PF00372"/>
    </source>
</evidence>
<dbReference type="InterPro" id="IPR005204">
    <property type="entry name" value="Hemocyanin_N"/>
</dbReference>
<keyword evidence="6" id="KW-1185">Reference proteome</keyword>
<dbReference type="PANTHER" id="PTHR11511:SF5">
    <property type="entry name" value="FAT-BODY PROTEIN 1-RELATED"/>
    <property type="match status" value="1"/>
</dbReference>
<organism evidence="6 7">
    <name type="scientific">Drosophila lebanonensis</name>
    <name type="common">Fruit fly</name>
    <name type="synonym">Scaptodrosophila lebanonensis</name>
    <dbReference type="NCBI Taxonomy" id="7225"/>
    <lineage>
        <taxon>Eukaryota</taxon>
        <taxon>Metazoa</taxon>
        <taxon>Ecdysozoa</taxon>
        <taxon>Arthropoda</taxon>
        <taxon>Hexapoda</taxon>
        <taxon>Insecta</taxon>
        <taxon>Pterygota</taxon>
        <taxon>Neoptera</taxon>
        <taxon>Endopterygota</taxon>
        <taxon>Diptera</taxon>
        <taxon>Brachycera</taxon>
        <taxon>Muscomorpha</taxon>
        <taxon>Ephydroidea</taxon>
        <taxon>Drosophilidae</taxon>
        <taxon>Scaptodrosophila</taxon>
    </lineage>
</organism>
<dbReference type="Proteomes" id="UP000504634">
    <property type="component" value="Unplaced"/>
</dbReference>
<dbReference type="Gene3D" id="1.10.1280.10">
    <property type="entry name" value="Di-copper center containing domain from catechol oxidase"/>
    <property type="match status" value="1"/>
</dbReference>
<dbReference type="PANTHER" id="PTHR11511">
    <property type="entry name" value="LARVAL STORAGE PROTEIN/PHENOLOXIDASE"/>
    <property type="match status" value="1"/>
</dbReference>
<dbReference type="Pfam" id="PF03722">
    <property type="entry name" value="Hemocyanin_N"/>
    <property type="match status" value="1"/>
</dbReference>
<feature type="domain" description="Hemocyanin C-terminal" evidence="5">
    <location>
        <begin position="428"/>
        <end position="692"/>
    </location>
</feature>
<dbReference type="Gene3D" id="1.20.1370.10">
    <property type="entry name" value="Hemocyanin, N-terminal domain"/>
    <property type="match status" value="1"/>
</dbReference>
<keyword evidence="1" id="KW-0758">Storage protein</keyword>
<dbReference type="InterPro" id="IPR013788">
    <property type="entry name" value="Hemocyanin/hexamerin"/>
</dbReference>
<dbReference type="GO" id="GO:0097009">
    <property type="term" value="P:energy homeostasis"/>
    <property type="evidence" value="ECO:0007669"/>
    <property type="project" value="UniProtKB-ARBA"/>
</dbReference>
<keyword evidence="2" id="KW-0732">Signal</keyword>
<dbReference type="Pfam" id="PF03723">
    <property type="entry name" value="Hemocyanin_C"/>
    <property type="match status" value="1"/>
</dbReference>
<sequence length="700" mass="83648">MKSFTAVAVLTLALLALGSTKNIQSKVADKDFLVKQKFVFEILQHIYQDDVFVTKYDTSFYEYKPWEHTSDFQHPEKLQHFFELWQHHPFNDEQVFTVLYDRHEEYAVGLVRLFYFAKNWETFQHVVFWARQHVNKQMFVYAFTIATLVRDDMQGIVLPAQYEIHPWTFFDTQTLEMAEHYKMHGFHYVKKLDNIYNVVLKSNYSNVHGDINYDHSLSYLLEDVGLNSFYYYYNLDYPFWTKGNEKIVLNKDRRGELYLYIHWQLLARYYLERLSNDLGEVPTFNMYEEVDTGYFNGLRYYNGMAFPNRDNHYSFYKDHNIEYIQEVEMYTQRIMDFIHENDKYTMDVVNQLGNMIQGNADSINEKFYGSLDKYYRYIVNEGRPFGKYQETLPTTFMHYDTSIRDPLFFEVYKGILDHYWHLVETFPEYTKQDYGFEGVKIDAVHMPESLTTYFEYFDSDISNAVNVEGVVESSTDVTYKFGRNSHYNGESYVIKARQYRLNHKPFEFTLDVTSDKAQQAIVKVFIGPKYDENGRLIHLQNNYMNFFELEHFKVDLVAGVNNIKRSSGDFSFWVNDRTTYLELYQKLMDATNSDYKFKLDQSETHCGVPNRVMLPKGKKGGQTYQFFYMVYPYHEPTVAQYTGYDPIISCGIGHGSRYVDNLPFGFPFNRPIKHDYYFDVDNFRFFDVKIYHRDEHTNVV</sequence>
<dbReference type="InterPro" id="IPR014756">
    <property type="entry name" value="Ig_E-set"/>
</dbReference>
<evidence type="ECO:0000256" key="2">
    <source>
        <dbReference type="SAM" id="SignalP"/>
    </source>
</evidence>